<evidence type="ECO:0000313" key="11">
    <source>
        <dbReference type="Proteomes" id="UP000808337"/>
    </source>
</evidence>
<dbReference type="InterPro" id="IPR009218">
    <property type="entry name" value="HD_phosphohydro"/>
</dbReference>
<dbReference type="CDD" id="cd00077">
    <property type="entry name" value="HDc"/>
    <property type="match status" value="1"/>
</dbReference>
<feature type="transmembrane region" description="Helical" evidence="8">
    <location>
        <begin position="280"/>
        <end position="302"/>
    </location>
</feature>
<dbReference type="AlphaFoldDB" id="A0A9D7XLK6"/>
<dbReference type="Proteomes" id="UP000808337">
    <property type="component" value="Unassembled WGS sequence"/>
</dbReference>
<dbReference type="Gene3D" id="1.10.3210.10">
    <property type="entry name" value="Hypothetical protein af1432"/>
    <property type="match status" value="1"/>
</dbReference>
<evidence type="ECO:0000256" key="4">
    <source>
        <dbReference type="ARBA" id="ARBA00022741"/>
    </source>
</evidence>
<evidence type="ECO:0000256" key="6">
    <source>
        <dbReference type="ARBA" id="ARBA00023118"/>
    </source>
</evidence>
<keyword evidence="7 8" id="KW-0472">Membrane</keyword>
<accession>A0A9D7XLK6</accession>
<proteinExistence type="predicted"/>
<dbReference type="SUPFAM" id="SSF109604">
    <property type="entry name" value="HD-domain/PDEase-like"/>
    <property type="match status" value="1"/>
</dbReference>
<keyword evidence="6" id="KW-0051">Antiviral defense</keyword>
<sequence length="399" mass="45706">MAFVEQPDIITAAEDHVRHIFEQKIPSDIYTYHNWVHTTQVRDEVLVLARQAGITNGDLEMLNLAALFHDVGFSEAYSGHEERSIKIARDFLSSQNYPQDRIETIVKYIEVTKIDVKPNGKLESLMKDADTSSLGKSHFQIYTNSLRKELNTLQNTVLSKKDWAKTNLRFLDEHEYYSEAGRERYAEKKAENRRLLVNELTQIEVKPEEKDKVVKPKKEDKLKTISNSKSAQNQFKTALRNHIALSSMADNKANNMVSINGLIIGFALPLLGKEIAHNKYLLIPTVMLLIVTLSSMVFAILATRPIHMKGVSSMESILNKKSNLFFFGNYWRMSYDEYANGMNATIADEEIMNATIMRDLFFLGKTLGFKYAYLRYCYSIFMFGIISTVLAFVGVFIFL</sequence>
<keyword evidence="4" id="KW-0547">Nucleotide-binding</keyword>
<evidence type="ECO:0000256" key="1">
    <source>
        <dbReference type="ARBA" id="ARBA00004236"/>
    </source>
</evidence>
<comment type="subcellular location">
    <subcellularLocation>
        <location evidence="1">Cell membrane</location>
    </subcellularLocation>
</comment>
<protein>
    <recommendedName>
        <fullName evidence="9">Pycsar effector protein domain-containing protein</fullName>
    </recommendedName>
</protein>
<evidence type="ECO:0000256" key="7">
    <source>
        <dbReference type="ARBA" id="ARBA00023136"/>
    </source>
</evidence>
<dbReference type="GO" id="GO:0051607">
    <property type="term" value="P:defense response to virus"/>
    <property type="evidence" value="ECO:0007669"/>
    <property type="project" value="UniProtKB-KW"/>
</dbReference>
<keyword evidence="2" id="KW-1003">Cell membrane</keyword>
<dbReference type="InterPro" id="IPR043760">
    <property type="entry name" value="PycTM_dom"/>
</dbReference>
<dbReference type="Pfam" id="PF18967">
    <property type="entry name" value="PycTM"/>
    <property type="match status" value="1"/>
</dbReference>
<dbReference type="PANTHER" id="PTHR21174:SF0">
    <property type="entry name" value="HD PHOSPHOHYDROLASE FAMILY PROTEIN-RELATED"/>
    <property type="match status" value="1"/>
</dbReference>
<feature type="transmembrane region" description="Helical" evidence="8">
    <location>
        <begin position="376"/>
        <end position="398"/>
    </location>
</feature>
<dbReference type="GO" id="GO:0000166">
    <property type="term" value="F:nucleotide binding"/>
    <property type="evidence" value="ECO:0007669"/>
    <property type="project" value="UniProtKB-KW"/>
</dbReference>
<comment type="caution">
    <text evidence="10">The sequence shown here is derived from an EMBL/GenBank/DDBJ whole genome shotgun (WGS) entry which is preliminary data.</text>
</comment>
<dbReference type="EMBL" id="JADKGY010000001">
    <property type="protein sequence ID" value="MBK9981219.1"/>
    <property type="molecule type" value="Genomic_DNA"/>
</dbReference>
<evidence type="ECO:0000256" key="3">
    <source>
        <dbReference type="ARBA" id="ARBA00022692"/>
    </source>
</evidence>
<dbReference type="InterPro" id="IPR003607">
    <property type="entry name" value="HD/PDEase_dom"/>
</dbReference>
<organism evidence="10 11">
    <name type="scientific">Candidatus Opimibacter skivensis</name>
    <dbReference type="NCBI Taxonomy" id="2982028"/>
    <lineage>
        <taxon>Bacteria</taxon>
        <taxon>Pseudomonadati</taxon>
        <taxon>Bacteroidota</taxon>
        <taxon>Saprospiria</taxon>
        <taxon>Saprospirales</taxon>
        <taxon>Saprospiraceae</taxon>
        <taxon>Candidatus Opimibacter</taxon>
    </lineage>
</organism>
<keyword evidence="5 8" id="KW-1133">Transmembrane helix</keyword>
<evidence type="ECO:0000256" key="2">
    <source>
        <dbReference type="ARBA" id="ARBA00022475"/>
    </source>
</evidence>
<evidence type="ECO:0000259" key="9">
    <source>
        <dbReference type="Pfam" id="PF18967"/>
    </source>
</evidence>
<feature type="domain" description="Pycsar effector protein" evidence="9">
    <location>
        <begin position="239"/>
        <end position="393"/>
    </location>
</feature>
<dbReference type="GO" id="GO:0005886">
    <property type="term" value="C:plasma membrane"/>
    <property type="evidence" value="ECO:0007669"/>
    <property type="project" value="UniProtKB-SubCell"/>
</dbReference>
<evidence type="ECO:0000256" key="8">
    <source>
        <dbReference type="SAM" id="Phobius"/>
    </source>
</evidence>
<evidence type="ECO:0000313" key="10">
    <source>
        <dbReference type="EMBL" id="MBK9981219.1"/>
    </source>
</evidence>
<gene>
    <name evidence="10" type="ORF">IPP15_02135</name>
</gene>
<dbReference type="PANTHER" id="PTHR21174">
    <property type="match status" value="1"/>
</dbReference>
<name>A0A9D7XLK6_9BACT</name>
<reference evidence="10 11" key="1">
    <citation type="submission" date="2020-10" db="EMBL/GenBank/DDBJ databases">
        <title>Connecting structure to function with the recovery of over 1000 high-quality activated sludge metagenome-assembled genomes encoding full-length rRNA genes using long-read sequencing.</title>
        <authorList>
            <person name="Singleton C.M."/>
            <person name="Petriglieri F."/>
            <person name="Kristensen J.M."/>
            <person name="Kirkegaard R.H."/>
            <person name="Michaelsen T.Y."/>
            <person name="Andersen M.H."/>
            <person name="Karst S.M."/>
            <person name="Dueholm M.S."/>
            <person name="Nielsen P.H."/>
            <person name="Albertsen M."/>
        </authorList>
    </citation>
    <scope>NUCLEOTIDE SEQUENCE [LARGE SCALE GENOMIC DNA]</scope>
    <source>
        <strain evidence="10">Ribe_18-Q3-R11-54_MAXAC.273</strain>
    </source>
</reference>
<evidence type="ECO:0000256" key="5">
    <source>
        <dbReference type="ARBA" id="ARBA00022989"/>
    </source>
</evidence>
<keyword evidence="3 8" id="KW-0812">Transmembrane</keyword>